<sequence>MSDKDIVSLKLFGSREPPSFRSELDLFLKQDEKVLNDMISRASPSIEKDPAKIVDELSEEYQISDRDINYILRVATYFYVNLYNETINCDELRVYIDSNDAYTKVMNIYDSCGKKYAQNLDEYKDEMNSIYSVVPSLAGISWNTNLRSVVTEEGDFKKFVPVVQINMFSKKDEDGQERENNFTFQMSYQELCEFIRNIERVKSDLEVVKSKIDQGNLNA</sequence>
<organism evidence="1 2">
    <name type="scientific">Methanolobus profundi</name>
    <dbReference type="NCBI Taxonomy" id="487685"/>
    <lineage>
        <taxon>Archaea</taxon>
        <taxon>Methanobacteriati</taxon>
        <taxon>Methanobacteriota</taxon>
        <taxon>Stenosarchaea group</taxon>
        <taxon>Methanomicrobia</taxon>
        <taxon>Methanosarcinales</taxon>
        <taxon>Methanosarcinaceae</taxon>
        <taxon>Methanolobus</taxon>
    </lineage>
</organism>
<evidence type="ECO:0000313" key="2">
    <source>
        <dbReference type="Proteomes" id="UP000198535"/>
    </source>
</evidence>
<dbReference type="STRING" id="487685.SAMN04488696_2815"/>
<dbReference type="Proteomes" id="UP000198535">
    <property type="component" value="Unassembled WGS sequence"/>
</dbReference>
<evidence type="ECO:0008006" key="3">
    <source>
        <dbReference type="Google" id="ProtNLM"/>
    </source>
</evidence>
<dbReference type="EMBL" id="FOUJ01000007">
    <property type="protein sequence ID" value="SFM90645.1"/>
    <property type="molecule type" value="Genomic_DNA"/>
</dbReference>
<reference evidence="2" key="1">
    <citation type="submission" date="2016-10" db="EMBL/GenBank/DDBJ databases">
        <authorList>
            <person name="Varghese N."/>
            <person name="Submissions S."/>
        </authorList>
    </citation>
    <scope>NUCLEOTIDE SEQUENCE [LARGE SCALE GENOMIC DNA]</scope>
    <source>
        <strain evidence="2">Mob M</strain>
    </source>
</reference>
<dbReference type="AlphaFoldDB" id="A0A1I4UP08"/>
<protein>
    <recommendedName>
        <fullName evidence="3">COMM domain-containing protein</fullName>
    </recommendedName>
</protein>
<proteinExistence type="predicted"/>
<keyword evidence="2" id="KW-1185">Reference proteome</keyword>
<accession>A0A1I4UP08</accession>
<name>A0A1I4UP08_9EURY</name>
<evidence type="ECO:0000313" key="1">
    <source>
        <dbReference type="EMBL" id="SFM90645.1"/>
    </source>
</evidence>
<dbReference type="RefSeq" id="WP_091938025.1">
    <property type="nucleotide sequence ID" value="NZ_FOUJ01000007.1"/>
</dbReference>
<gene>
    <name evidence="1" type="ORF">SAMN04488696_2815</name>
</gene>